<gene>
    <name evidence="1" type="ORF">LIER_23943</name>
</gene>
<reference evidence="1 2" key="1">
    <citation type="submission" date="2024-01" db="EMBL/GenBank/DDBJ databases">
        <title>The complete chloroplast genome sequence of Lithospermum erythrorhizon: insights into the phylogenetic relationship among Boraginaceae species and the maternal lineages of purple gromwells.</title>
        <authorList>
            <person name="Okada T."/>
            <person name="Watanabe K."/>
        </authorList>
    </citation>
    <scope>NUCLEOTIDE SEQUENCE [LARGE SCALE GENOMIC DNA]</scope>
</reference>
<dbReference type="Proteomes" id="UP001454036">
    <property type="component" value="Unassembled WGS sequence"/>
</dbReference>
<evidence type="ECO:0000313" key="1">
    <source>
        <dbReference type="EMBL" id="GAA0169456.1"/>
    </source>
</evidence>
<sequence>MTPLSIKSNLNYKLAFFGSSTLLQIGVRPSMLKIPRIQVHLKRTDHLRLTILDTIKTLSSTQTVEKDHVSVEMVEFALAFQTIHLHPGFQL</sequence>
<dbReference type="EMBL" id="BAABME010006854">
    <property type="protein sequence ID" value="GAA0169456.1"/>
    <property type="molecule type" value="Genomic_DNA"/>
</dbReference>
<accession>A0AAV3R2B8</accession>
<proteinExistence type="predicted"/>
<dbReference type="AlphaFoldDB" id="A0AAV3R2B8"/>
<comment type="caution">
    <text evidence="1">The sequence shown here is derived from an EMBL/GenBank/DDBJ whole genome shotgun (WGS) entry which is preliminary data.</text>
</comment>
<evidence type="ECO:0000313" key="2">
    <source>
        <dbReference type="Proteomes" id="UP001454036"/>
    </source>
</evidence>
<name>A0AAV3R2B8_LITER</name>
<protein>
    <submittedName>
        <fullName evidence="1">Uncharacterized protein</fullName>
    </submittedName>
</protein>
<organism evidence="1 2">
    <name type="scientific">Lithospermum erythrorhizon</name>
    <name type="common">Purple gromwell</name>
    <name type="synonym">Lithospermum officinale var. erythrorhizon</name>
    <dbReference type="NCBI Taxonomy" id="34254"/>
    <lineage>
        <taxon>Eukaryota</taxon>
        <taxon>Viridiplantae</taxon>
        <taxon>Streptophyta</taxon>
        <taxon>Embryophyta</taxon>
        <taxon>Tracheophyta</taxon>
        <taxon>Spermatophyta</taxon>
        <taxon>Magnoliopsida</taxon>
        <taxon>eudicotyledons</taxon>
        <taxon>Gunneridae</taxon>
        <taxon>Pentapetalae</taxon>
        <taxon>asterids</taxon>
        <taxon>lamiids</taxon>
        <taxon>Boraginales</taxon>
        <taxon>Boraginaceae</taxon>
        <taxon>Boraginoideae</taxon>
        <taxon>Lithospermeae</taxon>
        <taxon>Lithospermum</taxon>
    </lineage>
</organism>
<keyword evidence="2" id="KW-1185">Reference proteome</keyword>